<name>A0A540VJZ4_9GAMM</name>
<organism evidence="2 3">
    <name type="scientific">Spiribacter salinus</name>
    <dbReference type="NCBI Taxonomy" id="1335746"/>
    <lineage>
        <taxon>Bacteria</taxon>
        <taxon>Pseudomonadati</taxon>
        <taxon>Pseudomonadota</taxon>
        <taxon>Gammaproteobacteria</taxon>
        <taxon>Chromatiales</taxon>
        <taxon>Ectothiorhodospiraceae</taxon>
        <taxon>Spiribacter</taxon>
    </lineage>
</organism>
<dbReference type="Pfam" id="PF05258">
    <property type="entry name" value="DciA"/>
    <property type="match status" value="1"/>
</dbReference>
<dbReference type="EMBL" id="VIFK01000322">
    <property type="protein sequence ID" value="TQE97095.1"/>
    <property type="molecule type" value="Genomic_DNA"/>
</dbReference>
<feature type="region of interest" description="Disordered" evidence="1">
    <location>
        <begin position="1"/>
        <end position="21"/>
    </location>
</feature>
<dbReference type="Proteomes" id="UP000315400">
    <property type="component" value="Unassembled WGS sequence"/>
</dbReference>
<accession>A0A540VJZ4</accession>
<sequence length="150" mass="16721">MADDKRSGPAPVRRLLDSQRGDLAGLRRQTRELDRAMQALTAVLPDRLQGHWRVAALSADALVLAVDSPVWATALRGHQDALLEAAGELRGQRPKRIQIRILTPRSPDRPASRQQVLSESAVENLEETARACDDPRLAEALRRLATRRRQ</sequence>
<dbReference type="InterPro" id="IPR007922">
    <property type="entry name" value="DciA-like"/>
</dbReference>
<dbReference type="AlphaFoldDB" id="A0A540VJZ4"/>
<proteinExistence type="predicted"/>
<evidence type="ECO:0000313" key="3">
    <source>
        <dbReference type="Proteomes" id="UP000315400"/>
    </source>
</evidence>
<gene>
    <name evidence="2" type="ORF">FKY71_16300</name>
</gene>
<evidence type="ECO:0000313" key="2">
    <source>
        <dbReference type="EMBL" id="TQE97095.1"/>
    </source>
</evidence>
<evidence type="ECO:0000256" key="1">
    <source>
        <dbReference type="SAM" id="MobiDB-lite"/>
    </source>
</evidence>
<reference evidence="2 3" key="1">
    <citation type="submission" date="2019-06" db="EMBL/GenBank/DDBJ databases">
        <title>Metagenome assembled Genome of Spiribacter salinus SL48-SHIP from the microbial mat of Salt Lake 48 (Novosibirsk region, Russia).</title>
        <authorList>
            <person name="Shipova A."/>
            <person name="Rozanov A.S."/>
            <person name="Bryanskaya A.V."/>
            <person name="Peltek S.E."/>
        </authorList>
    </citation>
    <scope>NUCLEOTIDE SEQUENCE [LARGE SCALE GENOMIC DNA]</scope>
    <source>
        <strain evidence="2">SL48-SHIP-2</strain>
    </source>
</reference>
<comment type="caution">
    <text evidence="2">The sequence shown here is derived from an EMBL/GenBank/DDBJ whole genome shotgun (WGS) entry which is preliminary data.</text>
</comment>
<protein>
    <submittedName>
        <fullName evidence="2">DUF721 domain-containing protein</fullName>
    </submittedName>
</protein>
<dbReference type="STRING" id="1260251.SPISAL_06790"/>